<accession>A0ABR8DW96</accession>
<dbReference type="EMBL" id="JACJSI010000110">
    <property type="protein sequence ID" value="MBD2533709.1"/>
    <property type="molecule type" value="Genomic_DNA"/>
</dbReference>
<evidence type="ECO:0000313" key="1">
    <source>
        <dbReference type="EMBL" id="MBD2533709.1"/>
    </source>
</evidence>
<proteinExistence type="predicted"/>
<name>A0ABR8DW96_9NOSO</name>
<evidence type="ECO:0000313" key="2">
    <source>
        <dbReference type="Proteomes" id="UP000623440"/>
    </source>
</evidence>
<keyword evidence="2" id="KW-1185">Reference proteome</keyword>
<sequence length="49" mass="5462">MTFYLKVRLYLNNDCRLKAIAAPVRQQLLPPTTIEITPALYLGLGGSLN</sequence>
<organism evidence="1 2">
    <name type="scientific">Nostoc flagelliforme FACHB-838</name>
    <dbReference type="NCBI Taxonomy" id="2692904"/>
    <lineage>
        <taxon>Bacteria</taxon>
        <taxon>Bacillati</taxon>
        <taxon>Cyanobacteriota</taxon>
        <taxon>Cyanophyceae</taxon>
        <taxon>Nostocales</taxon>
        <taxon>Nostocaceae</taxon>
        <taxon>Nostoc</taxon>
    </lineage>
</organism>
<gene>
    <name evidence="1" type="ORF">H6G97_30805</name>
</gene>
<protein>
    <submittedName>
        <fullName evidence="1">Uncharacterized protein</fullName>
    </submittedName>
</protein>
<comment type="caution">
    <text evidence="1">The sequence shown here is derived from an EMBL/GenBank/DDBJ whole genome shotgun (WGS) entry which is preliminary data.</text>
</comment>
<dbReference type="Proteomes" id="UP000623440">
    <property type="component" value="Unassembled WGS sequence"/>
</dbReference>
<reference evidence="1 2" key="1">
    <citation type="journal article" date="2020" name="ISME J.">
        <title>Comparative genomics reveals insights into cyanobacterial evolution and habitat adaptation.</title>
        <authorList>
            <person name="Chen M.Y."/>
            <person name="Teng W.K."/>
            <person name="Zhao L."/>
            <person name="Hu C.X."/>
            <person name="Zhou Y.K."/>
            <person name="Han B.P."/>
            <person name="Song L.R."/>
            <person name="Shu W.S."/>
        </authorList>
    </citation>
    <scope>NUCLEOTIDE SEQUENCE [LARGE SCALE GENOMIC DNA]</scope>
    <source>
        <strain evidence="1 2">FACHB-838</strain>
    </source>
</reference>
<dbReference type="RefSeq" id="WP_190944264.1">
    <property type="nucleotide sequence ID" value="NZ_JACJSI010000110.1"/>
</dbReference>